<evidence type="ECO:0000256" key="1">
    <source>
        <dbReference type="SAM" id="MobiDB-lite"/>
    </source>
</evidence>
<dbReference type="AlphaFoldDB" id="A0A9N9U518"/>
<reference evidence="2" key="1">
    <citation type="submission" date="2021-10" db="EMBL/GenBank/DDBJ databases">
        <authorList>
            <person name="Piombo E."/>
        </authorList>
    </citation>
    <scope>NUCLEOTIDE SEQUENCE</scope>
</reference>
<sequence>MAPAQPRGPGLFVALACEDAFAHHLPTLADANNLSDLPGSIVAQTKLLEFALLVQLVACLEGHLITRGAVRCVEIEDVGGSDAQLLQAHVPGCSQFLRSVISRALGHALRGNFKTTLLETGLAGEAFLLAGDVEGSGVELVVALGGEEVEALLVLVERGDAGAGGGIGTNCHGPEDETVLSSHGECDE</sequence>
<gene>
    <name evidence="2" type="ORF">CBYS24578_00015657</name>
</gene>
<organism evidence="2 3">
    <name type="scientific">Clonostachys byssicola</name>
    <dbReference type="NCBI Taxonomy" id="160290"/>
    <lineage>
        <taxon>Eukaryota</taxon>
        <taxon>Fungi</taxon>
        <taxon>Dikarya</taxon>
        <taxon>Ascomycota</taxon>
        <taxon>Pezizomycotina</taxon>
        <taxon>Sordariomycetes</taxon>
        <taxon>Hypocreomycetidae</taxon>
        <taxon>Hypocreales</taxon>
        <taxon>Bionectriaceae</taxon>
        <taxon>Clonostachys</taxon>
    </lineage>
</organism>
<dbReference type="Proteomes" id="UP000754883">
    <property type="component" value="Unassembled WGS sequence"/>
</dbReference>
<evidence type="ECO:0000313" key="3">
    <source>
        <dbReference type="Proteomes" id="UP000754883"/>
    </source>
</evidence>
<protein>
    <submittedName>
        <fullName evidence="2">Uncharacterized protein</fullName>
    </submittedName>
</protein>
<evidence type="ECO:0000313" key="2">
    <source>
        <dbReference type="EMBL" id="CAG9982159.1"/>
    </source>
</evidence>
<proteinExistence type="predicted"/>
<accession>A0A9N9U518</accession>
<feature type="region of interest" description="Disordered" evidence="1">
    <location>
        <begin position="166"/>
        <end position="188"/>
    </location>
</feature>
<keyword evidence="3" id="KW-1185">Reference proteome</keyword>
<dbReference type="EMBL" id="CABFNO020001339">
    <property type="protein sequence ID" value="CAG9982159.1"/>
    <property type="molecule type" value="Genomic_DNA"/>
</dbReference>
<comment type="caution">
    <text evidence="2">The sequence shown here is derived from an EMBL/GenBank/DDBJ whole genome shotgun (WGS) entry which is preliminary data.</text>
</comment>
<name>A0A9N9U518_9HYPO</name>